<accession>D2IZJ5</accession>
<dbReference type="Proteomes" id="UP000001262">
    <property type="component" value="Segment"/>
</dbReference>
<gene>
    <name evidence="1" type="primary">gp12</name>
</gene>
<evidence type="ECO:0000313" key="1">
    <source>
        <dbReference type="EMBL" id="ACZ63972.1"/>
    </source>
</evidence>
<evidence type="ECO:0000313" key="2">
    <source>
        <dbReference type="Proteomes" id="UP000001262"/>
    </source>
</evidence>
<organism evidence="1 2">
    <name type="scientific">Enterococcus phage phiFL2B</name>
    <dbReference type="NCBI Taxonomy" id="673836"/>
    <lineage>
        <taxon>Viruses</taxon>
        <taxon>Duplodnaviria</taxon>
        <taxon>Heunggongvirae</taxon>
        <taxon>Uroviricota</taxon>
        <taxon>Caudoviricetes</taxon>
        <taxon>Phifelvirus</taxon>
        <taxon>Phifelvirus FL2</taxon>
    </lineage>
</organism>
<proteinExistence type="predicted"/>
<sequence>MNKKKQIKKLLTALAIGVVIGQVVLIRVEFYD</sequence>
<dbReference type="EMBL" id="GQ478085">
    <property type="protein sequence ID" value="ACZ63972.1"/>
    <property type="molecule type" value="Genomic_DNA"/>
</dbReference>
<reference evidence="1 2" key="1">
    <citation type="journal article" date="2010" name="J. Bacteriol.">
        <title>Comparative genomics and transduction potential of Enterococcus faecalis temperate bacteriophages.</title>
        <authorList>
            <person name="Yasmin A."/>
            <person name="Kenny J.G."/>
            <person name="Shankar J."/>
            <person name="Darby A.C."/>
            <person name="Hall N."/>
            <person name="Edwards C."/>
            <person name="Horsburgh M.J."/>
        </authorList>
    </citation>
    <scope>NUCLEOTIDE SEQUENCE</scope>
    <source>
        <strain evidence="1">PhiFL2B</strain>
    </source>
</reference>
<name>D2IZJ5_9CAUD</name>
<protein>
    <submittedName>
        <fullName evidence="1">Uncharacterized protein gp12</fullName>
    </submittedName>
</protein>